<dbReference type="PANTHER" id="PTHR11746">
    <property type="entry name" value="O-METHYLTRANSFERASE"/>
    <property type="match status" value="1"/>
</dbReference>
<feature type="active site" description="Proton acceptor" evidence="4">
    <location>
        <position position="266"/>
    </location>
</feature>
<dbReference type="Proteomes" id="UP000594263">
    <property type="component" value="Unplaced"/>
</dbReference>
<evidence type="ECO:0000256" key="2">
    <source>
        <dbReference type="ARBA" id="ARBA00022679"/>
    </source>
</evidence>
<keyword evidence="3" id="KW-0949">S-adenosyl-L-methionine</keyword>
<dbReference type="SUPFAM" id="SSF46785">
    <property type="entry name" value="Winged helix' DNA-binding domain"/>
    <property type="match status" value="1"/>
</dbReference>
<dbReference type="InterPro" id="IPR016461">
    <property type="entry name" value="COMT-like"/>
</dbReference>
<dbReference type="PIRSF" id="PIRSF005739">
    <property type="entry name" value="O-mtase"/>
    <property type="match status" value="1"/>
</dbReference>
<evidence type="ECO:0000313" key="7">
    <source>
        <dbReference type="EnsemblPlants" id="Kaladp0023s0047.1.v1.1"/>
    </source>
</evidence>
<dbReference type="Gramene" id="Kaladp0023s0047.1.v1.1">
    <property type="protein sequence ID" value="Kaladp0023s0047.1.v1.1"/>
    <property type="gene ID" value="Kaladp0023s0047.v1.1"/>
</dbReference>
<feature type="domain" description="O-methyltransferase dimerisation" evidence="6">
    <location>
        <begin position="18"/>
        <end position="99"/>
    </location>
</feature>
<dbReference type="AlphaFoldDB" id="A0A7N0ZS64"/>
<feature type="domain" description="O-methyltransferase C-terminal" evidence="5">
    <location>
        <begin position="131"/>
        <end position="340"/>
    </location>
</feature>
<evidence type="ECO:0000256" key="4">
    <source>
        <dbReference type="PIRSR" id="PIRSR005739-1"/>
    </source>
</evidence>
<dbReference type="InterPro" id="IPR036388">
    <property type="entry name" value="WH-like_DNA-bd_sf"/>
</dbReference>
<evidence type="ECO:0000313" key="8">
    <source>
        <dbReference type="Proteomes" id="UP000594263"/>
    </source>
</evidence>
<name>A0A7N0ZS64_KALFE</name>
<sequence>MATKNSNNRMVPFAHIPIHMALKAAIELHVFDILAKSGPIGTQLTATQIASEIPTTNPKQAATSLHRILRFLSFHSFLTTSHPPGSLKEEDRLFGLTTLTAGSMVRNDGGALPSIGLSILINSEIEIVQAFDNLKDAVLDPDGAKYPFEMAHGEGFYDYLARRPDSRLNMFFNQLMGNSSRLFFNDVIRVYKGFEEVIELMDVGGNEGLALETIISLYPNIKNCINFDLPHVIARAPILKGVKHVARDMFETLPNSKTIILKWILHNWSDEKCVKLLQNCWRALPEEGGKVIVLEMVIPSDLGWNPATTAVDLDLGMLALSSGRERTISEFQNLAMDAGFHHVNVIPTENEIQVLEFLKCNLSTK</sequence>
<dbReference type="EnsemblPlants" id="Kaladp0023s0047.1.v1.1">
    <property type="protein sequence ID" value="Kaladp0023s0047.1.v1.1"/>
    <property type="gene ID" value="Kaladp0023s0047.v1.1"/>
</dbReference>
<proteinExistence type="predicted"/>
<dbReference type="InterPro" id="IPR036390">
    <property type="entry name" value="WH_DNA-bd_sf"/>
</dbReference>
<evidence type="ECO:0000259" key="5">
    <source>
        <dbReference type="Pfam" id="PF00891"/>
    </source>
</evidence>
<dbReference type="GO" id="GO:0032259">
    <property type="term" value="P:methylation"/>
    <property type="evidence" value="ECO:0007669"/>
    <property type="project" value="UniProtKB-KW"/>
</dbReference>
<dbReference type="SUPFAM" id="SSF53335">
    <property type="entry name" value="S-adenosyl-L-methionine-dependent methyltransferases"/>
    <property type="match status" value="1"/>
</dbReference>
<dbReference type="Pfam" id="PF08100">
    <property type="entry name" value="Dimerisation"/>
    <property type="match status" value="1"/>
</dbReference>
<reference evidence="7" key="1">
    <citation type="submission" date="2021-01" db="UniProtKB">
        <authorList>
            <consortium name="EnsemblPlants"/>
        </authorList>
    </citation>
    <scope>IDENTIFICATION</scope>
</reference>
<dbReference type="GO" id="GO:0008171">
    <property type="term" value="F:O-methyltransferase activity"/>
    <property type="evidence" value="ECO:0007669"/>
    <property type="project" value="InterPro"/>
</dbReference>
<accession>A0A7N0ZS64</accession>
<dbReference type="Gene3D" id="1.10.10.10">
    <property type="entry name" value="Winged helix-like DNA-binding domain superfamily/Winged helix DNA-binding domain"/>
    <property type="match status" value="1"/>
</dbReference>
<dbReference type="Pfam" id="PF00891">
    <property type="entry name" value="Methyltransf_2"/>
    <property type="match status" value="1"/>
</dbReference>
<dbReference type="InterPro" id="IPR029063">
    <property type="entry name" value="SAM-dependent_MTases_sf"/>
</dbReference>
<evidence type="ECO:0000256" key="1">
    <source>
        <dbReference type="ARBA" id="ARBA00022603"/>
    </source>
</evidence>
<dbReference type="GO" id="GO:0046983">
    <property type="term" value="F:protein dimerization activity"/>
    <property type="evidence" value="ECO:0007669"/>
    <property type="project" value="InterPro"/>
</dbReference>
<dbReference type="InterPro" id="IPR001077">
    <property type="entry name" value="COMT_C"/>
</dbReference>
<dbReference type="InterPro" id="IPR012967">
    <property type="entry name" value="COMT_dimerisation"/>
</dbReference>
<keyword evidence="2" id="KW-0808">Transferase</keyword>
<protein>
    <submittedName>
        <fullName evidence="7">Uncharacterized protein</fullName>
    </submittedName>
</protein>
<dbReference type="PROSITE" id="PS51683">
    <property type="entry name" value="SAM_OMT_II"/>
    <property type="match status" value="1"/>
</dbReference>
<keyword evidence="8" id="KW-1185">Reference proteome</keyword>
<organism evidence="7 8">
    <name type="scientific">Kalanchoe fedtschenkoi</name>
    <name type="common">Lavender scallops</name>
    <name type="synonym">South American air plant</name>
    <dbReference type="NCBI Taxonomy" id="63787"/>
    <lineage>
        <taxon>Eukaryota</taxon>
        <taxon>Viridiplantae</taxon>
        <taxon>Streptophyta</taxon>
        <taxon>Embryophyta</taxon>
        <taxon>Tracheophyta</taxon>
        <taxon>Spermatophyta</taxon>
        <taxon>Magnoliopsida</taxon>
        <taxon>eudicotyledons</taxon>
        <taxon>Gunneridae</taxon>
        <taxon>Pentapetalae</taxon>
        <taxon>Saxifragales</taxon>
        <taxon>Crassulaceae</taxon>
        <taxon>Kalanchoe</taxon>
    </lineage>
</organism>
<evidence type="ECO:0000259" key="6">
    <source>
        <dbReference type="Pfam" id="PF08100"/>
    </source>
</evidence>
<evidence type="ECO:0000256" key="3">
    <source>
        <dbReference type="ARBA" id="ARBA00022691"/>
    </source>
</evidence>
<keyword evidence="1" id="KW-0489">Methyltransferase</keyword>
<dbReference type="Gene3D" id="3.40.50.150">
    <property type="entry name" value="Vaccinia Virus protein VP39"/>
    <property type="match status" value="1"/>
</dbReference>